<name>A0AAN6ER82_EXODE</name>
<dbReference type="Pfam" id="PF00447">
    <property type="entry name" value="HSF_DNA-bind"/>
    <property type="match status" value="1"/>
</dbReference>
<dbReference type="GO" id="GO:0043565">
    <property type="term" value="F:sequence-specific DNA binding"/>
    <property type="evidence" value="ECO:0007669"/>
    <property type="project" value="InterPro"/>
</dbReference>
<dbReference type="EMBL" id="JAJGCB010000019">
    <property type="protein sequence ID" value="KAJ8988362.1"/>
    <property type="molecule type" value="Genomic_DNA"/>
</dbReference>
<evidence type="ECO:0000259" key="7">
    <source>
        <dbReference type="SMART" id="SM00415"/>
    </source>
</evidence>
<comment type="subcellular location">
    <subcellularLocation>
        <location evidence="1">Nucleus</location>
    </subcellularLocation>
</comment>
<evidence type="ECO:0000256" key="6">
    <source>
        <dbReference type="SAM" id="MobiDB-lite"/>
    </source>
</evidence>
<feature type="region of interest" description="Disordered" evidence="6">
    <location>
        <begin position="493"/>
        <end position="512"/>
    </location>
</feature>
<dbReference type="Proteomes" id="UP001161757">
    <property type="component" value="Unassembled WGS sequence"/>
</dbReference>
<feature type="region of interest" description="Disordered" evidence="6">
    <location>
        <begin position="573"/>
        <end position="598"/>
    </location>
</feature>
<sequence>MASQGFSRKRPAPGADPVPFASPIPATLPGFNDGLGPNLSNDEFFQWGQTGQTGVPYNDPGYAINGTIFPQPVSQPVPQVQPPQQQPQPQPQMQPSNQLTRRPINQLAARGRLSEDSTTWGETLNGIPHTTEADWPDDDIAELEARAQIAKREAQAKRKQIPPFVQKLNSFLEDGKNTDLIRWSDDGNSFIVLDEDEFAKTLIPELFKHNNYASFVRQLNMYGFHKKVGLSDNSMRASERKNKSPSEYSNPYFRRGHPDLLWLIQKPKNVSGPASKRKGKTENDQTEEDAEEYTDDVGHNGENRVRARPGQLALRAPESALTQEQFKNVQRELATIRHQQAQISRMMQALKREHEQLYGQAATFQEQHNRHENSINAILTFLATVYNRGLQGHDGIQGIANLFTNAIPVDGTNQGNIVDVGDYSFNGLNIDGDLQKPFKKQPLLLTNGGGRQGRASTLSPRSSNTPFPPQAQNMVNTPQSTLSPSVEEIFDTGVTKPNASGATNASTQGRDMPQREMMSLIQNANARSGANSASGGPTSPAQEFSNVLNSLESSTGSGPLTTSQRADVLKMINNSTNQPPGKDNALINSTPPSGPANFHRRLESTQAELDQLAKLQAEQDKNVQALTNLLQPLSPTGSIPGIGDGQSLPPPPLDIDDFLSNNDYFADFPSDANGNYEFGSTGLGSGNATGTGDDLNFVDYKDDDELFGNLNQKNAGAGGNKYDFNVDGASAINGVRDQYGNFKYETASDFERDGGGRVESVPSSEMTTPKSAEDAKVDGPTTRSKGRKLSSVEDEDEADNGRKRQRA</sequence>
<accession>A0AAN6ER82</accession>
<feature type="region of interest" description="Disordered" evidence="6">
    <location>
        <begin position="746"/>
        <end position="807"/>
    </location>
</feature>
<comment type="similarity">
    <text evidence="2 5">Belongs to the HSF family.</text>
</comment>
<evidence type="ECO:0000256" key="1">
    <source>
        <dbReference type="ARBA" id="ARBA00004123"/>
    </source>
</evidence>
<feature type="compositionally biased region" description="Polar residues" evidence="6">
    <location>
        <begin position="38"/>
        <end position="55"/>
    </location>
</feature>
<evidence type="ECO:0000256" key="3">
    <source>
        <dbReference type="ARBA" id="ARBA00023125"/>
    </source>
</evidence>
<reference evidence="8" key="1">
    <citation type="submission" date="2023-01" db="EMBL/GenBank/DDBJ databases">
        <title>Exophiala dermititidis isolated from Cystic Fibrosis Patient.</title>
        <authorList>
            <person name="Kurbessoian T."/>
            <person name="Crocker A."/>
            <person name="Murante D."/>
            <person name="Hogan D.A."/>
            <person name="Stajich J.E."/>
        </authorList>
    </citation>
    <scope>NUCLEOTIDE SEQUENCE</scope>
    <source>
        <strain evidence="8">Ex8</strain>
    </source>
</reference>
<dbReference type="Gene3D" id="1.10.10.10">
    <property type="entry name" value="Winged helix-like DNA-binding domain superfamily/Winged helix DNA-binding domain"/>
    <property type="match status" value="1"/>
</dbReference>
<evidence type="ECO:0000256" key="2">
    <source>
        <dbReference type="ARBA" id="ARBA00006403"/>
    </source>
</evidence>
<feature type="region of interest" description="Disordered" evidence="6">
    <location>
        <begin position="110"/>
        <end position="132"/>
    </location>
</feature>
<feature type="compositionally biased region" description="Polar residues" evidence="6">
    <location>
        <begin position="454"/>
        <end position="482"/>
    </location>
</feature>
<dbReference type="AlphaFoldDB" id="A0AAN6ER82"/>
<comment type="caution">
    <text evidence="8">The sequence shown here is derived from an EMBL/GenBank/DDBJ whole genome shotgun (WGS) entry which is preliminary data.</text>
</comment>
<dbReference type="PANTHER" id="PTHR10015:SF427">
    <property type="entry name" value="HEAT SHOCK FACTOR PROTEIN"/>
    <property type="match status" value="1"/>
</dbReference>
<feature type="region of interest" description="Disordered" evidence="6">
    <location>
        <begin position="233"/>
        <end position="252"/>
    </location>
</feature>
<feature type="compositionally biased region" description="Polar residues" evidence="6">
    <location>
        <begin position="495"/>
        <end position="509"/>
    </location>
</feature>
<dbReference type="InterPro" id="IPR000232">
    <property type="entry name" value="HSF_DNA-bd"/>
</dbReference>
<dbReference type="PANTHER" id="PTHR10015">
    <property type="entry name" value="HEAT SHOCK TRANSCRIPTION FACTOR"/>
    <property type="match status" value="1"/>
</dbReference>
<keyword evidence="4" id="KW-0539">Nucleus</keyword>
<organism evidence="8 9">
    <name type="scientific">Exophiala dermatitidis</name>
    <name type="common">Black yeast-like fungus</name>
    <name type="synonym">Wangiella dermatitidis</name>
    <dbReference type="NCBI Taxonomy" id="5970"/>
    <lineage>
        <taxon>Eukaryota</taxon>
        <taxon>Fungi</taxon>
        <taxon>Dikarya</taxon>
        <taxon>Ascomycota</taxon>
        <taxon>Pezizomycotina</taxon>
        <taxon>Eurotiomycetes</taxon>
        <taxon>Chaetothyriomycetidae</taxon>
        <taxon>Chaetothyriales</taxon>
        <taxon>Herpotrichiellaceae</taxon>
        <taxon>Exophiala</taxon>
    </lineage>
</organism>
<feature type="region of interest" description="Disordered" evidence="6">
    <location>
        <begin position="441"/>
        <end position="482"/>
    </location>
</feature>
<feature type="region of interest" description="Disordered" evidence="6">
    <location>
        <begin position="1"/>
        <end position="98"/>
    </location>
</feature>
<dbReference type="FunFam" id="1.10.10.10:FF:000173">
    <property type="entry name" value="Heat shock transcription factor Hsf1"/>
    <property type="match status" value="1"/>
</dbReference>
<feature type="region of interest" description="Disordered" evidence="6">
    <location>
        <begin position="268"/>
        <end position="304"/>
    </location>
</feature>
<feature type="compositionally biased region" description="Acidic residues" evidence="6">
    <location>
        <begin position="284"/>
        <end position="295"/>
    </location>
</feature>
<proteinExistence type="inferred from homology"/>
<protein>
    <submittedName>
        <fullName evidence="8">Heat shock transcription factor</fullName>
    </submittedName>
</protein>
<dbReference type="GO" id="GO:0005634">
    <property type="term" value="C:nucleus"/>
    <property type="evidence" value="ECO:0007669"/>
    <property type="project" value="UniProtKB-SubCell"/>
</dbReference>
<evidence type="ECO:0000256" key="5">
    <source>
        <dbReference type="RuleBase" id="RU004020"/>
    </source>
</evidence>
<gene>
    <name evidence="8" type="primary">CTA8</name>
    <name evidence="8" type="ORF">HRR80_007776</name>
</gene>
<keyword evidence="8" id="KW-0346">Stress response</keyword>
<dbReference type="InterPro" id="IPR036390">
    <property type="entry name" value="WH_DNA-bd_sf"/>
</dbReference>
<keyword evidence="3" id="KW-0238">DNA-binding</keyword>
<evidence type="ECO:0000256" key="4">
    <source>
        <dbReference type="ARBA" id="ARBA00023242"/>
    </source>
</evidence>
<feature type="compositionally biased region" description="Polar residues" evidence="6">
    <location>
        <begin position="761"/>
        <end position="770"/>
    </location>
</feature>
<dbReference type="PRINTS" id="PR00056">
    <property type="entry name" value="HSFDOMAIN"/>
</dbReference>
<feature type="domain" description="HSF-type DNA-binding" evidence="7">
    <location>
        <begin position="160"/>
        <end position="267"/>
    </location>
</feature>
<evidence type="ECO:0000313" key="8">
    <source>
        <dbReference type="EMBL" id="KAJ8988362.1"/>
    </source>
</evidence>
<dbReference type="SUPFAM" id="SSF46785">
    <property type="entry name" value="Winged helix' DNA-binding domain"/>
    <property type="match status" value="1"/>
</dbReference>
<dbReference type="GO" id="GO:0003700">
    <property type="term" value="F:DNA-binding transcription factor activity"/>
    <property type="evidence" value="ECO:0007669"/>
    <property type="project" value="InterPro"/>
</dbReference>
<dbReference type="SMART" id="SM00415">
    <property type="entry name" value="HSF"/>
    <property type="match status" value="1"/>
</dbReference>
<evidence type="ECO:0000313" key="9">
    <source>
        <dbReference type="Proteomes" id="UP001161757"/>
    </source>
</evidence>
<dbReference type="InterPro" id="IPR036388">
    <property type="entry name" value="WH-like_DNA-bd_sf"/>
</dbReference>
<feature type="compositionally biased region" description="Pro residues" evidence="6">
    <location>
        <begin position="73"/>
        <end position="92"/>
    </location>
</feature>